<evidence type="ECO:0000256" key="15">
    <source>
        <dbReference type="ARBA" id="ARBA00022917"/>
    </source>
</evidence>
<feature type="domain" description="TRNA-binding" evidence="21">
    <location>
        <begin position="293"/>
        <end position="393"/>
    </location>
</feature>
<evidence type="ECO:0000256" key="3">
    <source>
        <dbReference type="ARBA" id="ARBA00008258"/>
    </source>
</evidence>
<evidence type="ECO:0000256" key="11">
    <source>
        <dbReference type="ARBA" id="ARBA00022741"/>
    </source>
</evidence>
<comment type="caution">
    <text evidence="22">The sequence shown here is derived from an EMBL/GenBank/DDBJ whole genome shotgun (WGS) entry which is preliminary data.</text>
</comment>
<keyword evidence="7" id="KW-0963">Cytoplasm</keyword>
<keyword evidence="16 20" id="KW-0030">Aminoacyl-tRNA synthetase</keyword>
<proteinExistence type="inferred from homology"/>
<keyword evidence="12" id="KW-0862">Zinc</keyword>
<keyword evidence="14 19" id="KW-0694">RNA-binding</keyword>
<evidence type="ECO:0000259" key="21">
    <source>
        <dbReference type="PROSITE" id="PS50886"/>
    </source>
</evidence>
<keyword evidence="15 20" id="KW-0648">Protein biosynthesis</keyword>
<dbReference type="InterPro" id="IPR033911">
    <property type="entry name" value="MetRS_core"/>
</dbReference>
<dbReference type="GO" id="GO:0006431">
    <property type="term" value="P:methionyl-tRNA aminoacylation"/>
    <property type="evidence" value="ECO:0007669"/>
    <property type="project" value="InterPro"/>
</dbReference>
<dbReference type="GO" id="GO:0005524">
    <property type="term" value="F:ATP binding"/>
    <property type="evidence" value="ECO:0007669"/>
    <property type="project" value="UniProtKB-KW"/>
</dbReference>
<dbReference type="Gene3D" id="2.40.50.140">
    <property type="entry name" value="Nucleic acid-binding proteins"/>
    <property type="match status" value="1"/>
</dbReference>
<keyword evidence="13 20" id="KW-0067">ATP-binding</keyword>
<dbReference type="SUPFAM" id="SSF52374">
    <property type="entry name" value="Nucleotidylyl transferase"/>
    <property type="match status" value="1"/>
</dbReference>
<evidence type="ECO:0000256" key="6">
    <source>
        <dbReference type="ARBA" id="ARBA00018753"/>
    </source>
</evidence>
<dbReference type="InterPro" id="IPR009080">
    <property type="entry name" value="tRNAsynth_Ia_anticodon-bd"/>
</dbReference>
<dbReference type="InterPro" id="IPR014729">
    <property type="entry name" value="Rossmann-like_a/b/a_fold"/>
</dbReference>
<feature type="non-terminal residue" evidence="22">
    <location>
        <position position="1"/>
    </location>
</feature>
<dbReference type="Pfam" id="PF09334">
    <property type="entry name" value="tRNA-synt_1g"/>
    <property type="match status" value="1"/>
</dbReference>
<dbReference type="InterPro" id="IPR015413">
    <property type="entry name" value="Methionyl/Leucyl_tRNA_Synth"/>
</dbReference>
<evidence type="ECO:0000256" key="16">
    <source>
        <dbReference type="ARBA" id="ARBA00023146"/>
    </source>
</evidence>
<dbReference type="GO" id="GO:0000049">
    <property type="term" value="F:tRNA binding"/>
    <property type="evidence" value="ECO:0007669"/>
    <property type="project" value="UniProtKB-UniRule"/>
</dbReference>
<sequence length="393" mass="44589">DEDTRLVHFIGKDNIVFHCLIFPAMLMAHGEFVLPDNVPANEFLNLEGNKLSTSRNYAVWLDDYLQKFDPDSLRYVLASNLPETRDTDFSWRDFQARHNNELADILGNFVNRTVTFAHKYFGGKVPAAGQTDALDKELLERLEKAPEQLGKLIDTFQLKNYVREVMDLARFANKYFNDKEPWKTRKSDMDSCATTIHYCLQTVGALSVLLEPVLPFTSRKIWNMLGLGETHRWDEFIRPVLKEGAPVGQPEILFTKIEDKIIERETNYLQAQLNGGQKADEEEENAPEIDIETFAKIDLRVAEIVEAEKVKKSDKLVKLQIKIGDEQRQIVAGIAQHYQPEKLVGRKIIVVANLKPAKLFGETSQGMLLAAKNGDKLALLSVPEDMPSGSKIS</sequence>
<dbReference type="InterPro" id="IPR041872">
    <property type="entry name" value="Anticodon_Met"/>
</dbReference>
<accession>A0A7V4U1A0</accession>
<comment type="subunit">
    <text evidence="4">Homodimer.</text>
</comment>
<dbReference type="PANTHER" id="PTHR45765:SF1">
    <property type="entry name" value="METHIONINE--TRNA LIGASE, CYTOPLASMIC"/>
    <property type="match status" value="1"/>
</dbReference>
<dbReference type="CDD" id="cd07957">
    <property type="entry name" value="Anticodon_Ia_Met"/>
    <property type="match status" value="1"/>
</dbReference>
<dbReference type="CDD" id="cd02800">
    <property type="entry name" value="tRNA_bind_EcMetRS_like"/>
    <property type="match status" value="1"/>
</dbReference>
<evidence type="ECO:0000256" key="14">
    <source>
        <dbReference type="ARBA" id="ARBA00022884"/>
    </source>
</evidence>
<dbReference type="EMBL" id="DRQG01000098">
    <property type="protein sequence ID" value="HGY56151.1"/>
    <property type="molecule type" value="Genomic_DNA"/>
</dbReference>
<dbReference type="FunFam" id="2.40.50.140:FF:000042">
    <property type="entry name" value="Methionine--tRNA ligase"/>
    <property type="match status" value="1"/>
</dbReference>
<dbReference type="Gene3D" id="1.10.730.10">
    <property type="entry name" value="Isoleucyl-tRNA Synthetase, Domain 1"/>
    <property type="match status" value="1"/>
</dbReference>
<keyword evidence="8 19" id="KW-0820">tRNA-binding</keyword>
<evidence type="ECO:0000256" key="2">
    <source>
        <dbReference type="ARBA" id="ARBA00004496"/>
    </source>
</evidence>
<evidence type="ECO:0000256" key="4">
    <source>
        <dbReference type="ARBA" id="ARBA00011738"/>
    </source>
</evidence>
<dbReference type="Pfam" id="PF19303">
    <property type="entry name" value="Anticodon_3"/>
    <property type="match status" value="1"/>
</dbReference>
<evidence type="ECO:0000256" key="20">
    <source>
        <dbReference type="RuleBase" id="RU363039"/>
    </source>
</evidence>
<evidence type="ECO:0000256" key="7">
    <source>
        <dbReference type="ARBA" id="ARBA00022490"/>
    </source>
</evidence>
<comment type="catalytic activity">
    <reaction evidence="18">
        <text>tRNA(Met) + L-methionine + ATP = L-methionyl-tRNA(Met) + AMP + diphosphate</text>
        <dbReference type="Rhea" id="RHEA:13481"/>
        <dbReference type="Rhea" id="RHEA-COMP:9667"/>
        <dbReference type="Rhea" id="RHEA-COMP:9698"/>
        <dbReference type="ChEBI" id="CHEBI:30616"/>
        <dbReference type="ChEBI" id="CHEBI:33019"/>
        <dbReference type="ChEBI" id="CHEBI:57844"/>
        <dbReference type="ChEBI" id="CHEBI:78442"/>
        <dbReference type="ChEBI" id="CHEBI:78530"/>
        <dbReference type="ChEBI" id="CHEBI:456215"/>
        <dbReference type="EC" id="6.1.1.10"/>
    </reaction>
</comment>
<keyword evidence="10" id="KW-0479">Metal-binding</keyword>
<dbReference type="InterPro" id="IPR004495">
    <property type="entry name" value="Met-tRNA-synth_bsu_C"/>
</dbReference>
<evidence type="ECO:0000256" key="9">
    <source>
        <dbReference type="ARBA" id="ARBA00022598"/>
    </source>
</evidence>
<comment type="function">
    <text evidence="1">Is required not only for elongation of protein synthesis but also for the initiation of all mRNA translation through initiator tRNA(fMet) aminoacylation.</text>
</comment>
<protein>
    <recommendedName>
        <fullName evidence="6">Methionine--tRNA ligase</fullName>
        <ecNumber evidence="5">6.1.1.10</ecNumber>
    </recommendedName>
    <alternativeName>
        <fullName evidence="17">Methionyl-tRNA synthetase</fullName>
    </alternativeName>
</protein>
<dbReference type="AlphaFoldDB" id="A0A7V4U1A0"/>
<evidence type="ECO:0000313" key="22">
    <source>
        <dbReference type="EMBL" id="HGY56151.1"/>
    </source>
</evidence>
<dbReference type="PANTHER" id="PTHR45765">
    <property type="entry name" value="METHIONINE--TRNA LIGASE"/>
    <property type="match status" value="1"/>
</dbReference>
<dbReference type="Proteomes" id="UP000885779">
    <property type="component" value="Unassembled WGS sequence"/>
</dbReference>
<evidence type="ECO:0000256" key="10">
    <source>
        <dbReference type="ARBA" id="ARBA00022723"/>
    </source>
</evidence>
<evidence type="ECO:0000256" key="1">
    <source>
        <dbReference type="ARBA" id="ARBA00003314"/>
    </source>
</evidence>
<dbReference type="GO" id="GO:0004825">
    <property type="term" value="F:methionine-tRNA ligase activity"/>
    <property type="evidence" value="ECO:0007669"/>
    <property type="project" value="UniProtKB-EC"/>
</dbReference>
<evidence type="ECO:0000256" key="12">
    <source>
        <dbReference type="ARBA" id="ARBA00022833"/>
    </source>
</evidence>
<evidence type="ECO:0000256" key="17">
    <source>
        <dbReference type="ARBA" id="ARBA00030904"/>
    </source>
</evidence>
<evidence type="ECO:0000256" key="18">
    <source>
        <dbReference type="ARBA" id="ARBA00047364"/>
    </source>
</evidence>
<dbReference type="SUPFAM" id="SSF50249">
    <property type="entry name" value="Nucleic acid-binding proteins"/>
    <property type="match status" value="1"/>
</dbReference>
<dbReference type="GO" id="GO:0046872">
    <property type="term" value="F:metal ion binding"/>
    <property type="evidence" value="ECO:0007669"/>
    <property type="project" value="UniProtKB-KW"/>
</dbReference>
<organism evidence="22">
    <name type="scientific">Caldithrix abyssi</name>
    <dbReference type="NCBI Taxonomy" id="187145"/>
    <lineage>
        <taxon>Bacteria</taxon>
        <taxon>Pseudomonadati</taxon>
        <taxon>Calditrichota</taxon>
        <taxon>Calditrichia</taxon>
        <taxon>Calditrichales</taxon>
        <taxon>Calditrichaceae</taxon>
        <taxon>Caldithrix</taxon>
    </lineage>
</organism>
<gene>
    <name evidence="22" type="primary">metG</name>
    <name evidence="22" type="ORF">ENK44_10635</name>
</gene>
<evidence type="ECO:0000256" key="13">
    <source>
        <dbReference type="ARBA" id="ARBA00022840"/>
    </source>
</evidence>
<evidence type="ECO:0000256" key="8">
    <source>
        <dbReference type="ARBA" id="ARBA00022555"/>
    </source>
</evidence>
<dbReference type="InterPro" id="IPR023458">
    <property type="entry name" value="Met-tRNA_ligase_1"/>
</dbReference>
<keyword evidence="9 20" id="KW-0436">Ligase</keyword>
<comment type="subcellular location">
    <subcellularLocation>
        <location evidence="2">Cytoplasm</location>
    </subcellularLocation>
</comment>
<dbReference type="PROSITE" id="PS50886">
    <property type="entry name" value="TRBD"/>
    <property type="match status" value="1"/>
</dbReference>
<reference evidence="22" key="1">
    <citation type="journal article" date="2020" name="mSystems">
        <title>Genome- and Community-Level Interaction Insights into Carbon Utilization and Element Cycling Functions of Hydrothermarchaeota in Hydrothermal Sediment.</title>
        <authorList>
            <person name="Zhou Z."/>
            <person name="Liu Y."/>
            <person name="Xu W."/>
            <person name="Pan J."/>
            <person name="Luo Z.H."/>
            <person name="Li M."/>
        </authorList>
    </citation>
    <scope>NUCLEOTIDE SEQUENCE [LARGE SCALE GENOMIC DNA]</scope>
    <source>
        <strain evidence="22">HyVt-577</strain>
    </source>
</reference>
<evidence type="ECO:0000256" key="19">
    <source>
        <dbReference type="PROSITE-ProRule" id="PRU00209"/>
    </source>
</evidence>
<keyword evidence="11 20" id="KW-0547">Nucleotide-binding</keyword>
<dbReference type="GO" id="GO:0005829">
    <property type="term" value="C:cytosol"/>
    <property type="evidence" value="ECO:0007669"/>
    <property type="project" value="TreeGrafter"/>
</dbReference>
<name>A0A7V4U1A0_CALAY</name>
<dbReference type="PRINTS" id="PR01041">
    <property type="entry name" value="TRNASYNTHMET"/>
</dbReference>
<dbReference type="EC" id="6.1.1.10" evidence="5"/>
<dbReference type="SUPFAM" id="SSF47323">
    <property type="entry name" value="Anticodon-binding domain of a subclass of class I aminoacyl-tRNA synthetases"/>
    <property type="match status" value="1"/>
</dbReference>
<dbReference type="Pfam" id="PF01588">
    <property type="entry name" value="tRNA_bind"/>
    <property type="match status" value="1"/>
</dbReference>
<dbReference type="Gene3D" id="3.40.50.620">
    <property type="entry name" value="HUPs"/>
    <property type="match status" value="1"/>
</dbReference>
<evidence type="ECO:0000256" key="5">
    <source>
        <dbReference type="ARBA" id="ARBA00012838"/>
    </source>
</evidence>
<comment type="similarity">
    <text evidence="3">Belongs to the class-I aminoacyl-tRNA synthetase family. MetG type 1 subfamily.</text>
</comment>
<dbReference type="InterPro" id="IPR002547">
    <property type="entry name" value="tRNA-bd_dom"/>
</dbReference>
<dbReference type="InterPro" id="IPR012340">
    <property type="entry name" value="NA-bd_OB-fold"/>
</dbReference>
<dbReference type="NCBIfam" id="TIGR00399">
    <property type="entry name" value="metG_C_term"/>
    <property type="match status" value="1"/>
</dbReference>